<name>A0A0H3ZQF6_VIBSP</name>
<protein>
    <submittedName>
        <fullName evidence="1">Uncharacterized protein</fullName>
    </submittedName>
</protein>
<proteinExistence type="predicted"/>
<sequence>METLICRSFQSFMDFCDNDMVKNKNVHCTFKADKNKDWPWMRHYLEEKGGDRLTFSSLLGLNTVKGVSFEMCAPSLRIKR</sequence>
<dbReference type="AlphaFoldDB" id="A0A0H3ZQF6"/>
<evidence type="ECO:0000313" key="1">
    <source>
        <dbReference type="EMBL" id="AKN38470.1"/>
    </source>
</evidence>
<accession>A0A0H3ZQF6</accession>
<organism evidence="1">
    <name type="scientific">Vibrio splendidus</name>
    <dbReference type="NCBI Taxonomy" id="29497"/>
    <lineage>
        <taxon>Bacteria</taxon>
        <taxon>Pseudomonadati</taxon>
        <taxon>Pseudomonadota</taxon>
        <taxon>Gammaproteobacteria</taxon>
        <taxon>Vibrionales</taxon>
        <taxon>Vibrionaceae</taxon>
        <taxon>Vibrio</taxon>
    </lineage>
</organism>
<reference evidence="1" key="1">
    <citation type="journal article" date="2015" name="MBio">
        <title>Eco-Evolutionary Dynamics of Episomes among Ecologically Cohesive Bacterial Populations.</title>
        <authorList>
            <person name="Xue H."/>
            <person name="Cordero O.X."/>
            <person name="Camas F.M."/>
            <person name="Trimble W."/>
            <person name="Meyer F."/>
            <person name="Guglielmini J."/>
            <person name="Rocha E.P."/>
            <person name="Polz M.F."/>
        </authorList>
    </citation>
    <scope>NUCLEOTIDE SEQUENCE</scope>
    <source>
        <strain evidence="1">5S_268</strain>
    </source>
</reference>
<dbReference type="EMBL" id="KP795585">
    <property type="protein sequence ID" value="AKN38470.1"/>
    <property type="molecule type" value="Genomic_DNA"/>
</dbReference>